<name>A0A6V8SCU4_9CLOT</name>
<feature type="domain" description="HTH araC/xylS-type" evidence="4">
    <location>
        <begin position="311"/>
        <end position="409"/>
    </location>
</feature>
<sequence>MKVKEGTVDELIYNICSVIHGICKLNLEFIDINDASASFQLVNSKIPDVLSDSISKTLKYIDCTLQNDIGNNIMHFTDNLQLSYLAVGFFEKSKFKGSVILGPFLSAVPDDSFVSKVLEKNNLPLVHRLQLREYYKSIPIYDFNDIKNVGLLMINLASNTFISKDIIYVSNESTVINEKESESINEGNLISDIELRYKVEKEILNAVEKGSKAEALEFKKLFRFKATHRAPNDPLRAYKNLTFSFNTLLRIACERGGVSPIYISPLSDKFATLIENISTIRQLDTLGETMVAEYCDLVTNYSTAGYSSIIKKAINHINLNYQNPISLNSIASSIDINPSHLSRQFKKETEMTITDFINTKRVNEAKYLIEQNNNSITDIALMVGFDNHTYFCKVFKKLTSLTPKEYLKKSSLNSK</sequence>
<dbReference type="PANTHER" id="PTHR43280">
    <property type="entry name" value="ARAC-FAMILY TRANSCRIPTIONAL REGULATOR"/>
    <property type="match status" value="1"/>
</dbReference>
<dbReference type="Gene3D" id="1.10.10.60">
    <property type="entry name" value="Homeodomain-like"/>
    <property type="match status" value="2"/>
</dbReference>
<evidence type="ECO:0000256" key="1">
    <source>
        <dbReference type="ARBA" id="ARBA00023015"/>
    </source>
</evidence>
<proteinExistence type="predicted"/>
<evidence type="ECO:0000259" key="4">
    <source>
        <dbReference type="PROSITE" id="PS01124"/>
    </source>
</evidence>
<keyword evidence="1" id="KW-0805">Transcription regulation</keyword>
<dbReference type="PROSITE" id="PS01124">
    <property type="entry name" value="HTH_ARAC_FAMILY_2"/>
    <property type="match status" value="1"/>
</dbReference>
<dbReference type="GO" id="GO:0043565">
    <property type="term" value="F:sequence-specific DNA binding"/>
    <property type="evidence" value="ECO:0007669"/>
    <property type="project" value="InterPro"/>
</dbReference>
<dbReference type="PANTHER" id="PTHR43280:SF34">
    <property type="entry name" value="ARAC-FAMILY TRANSCRIPTIONAL REGULATOR"/>
    <property type="match status" value="1"/>
</dbReference>
<evidence type="ECO:0000313" key="5">
    <source>
        <dbReference type="EMBL" id="GFP74651.1"/>
    </source>
</evidence>
<keyword evidence="2" id="KW-0238">DNA-binding</keyword>
<dbReference type="AlphaFoldDB" id="A0A6V8SCU4"/>
<dbReference type="GO" id="GO:0003700">
    <property type="term" value="F:DNA-binding transcription factor activity"/>
    <property type="evidence" value="ECO:0007669"/>
    <property type="project" value="InterPro"/>
</dbReference>
<evidence type="ECO:0000256" key="2">
    <source>
        <dbReference type="ARBA" id="ARBA00023125"/>
    </source>
</evidence>
<dbReference type="EMBL" id="BLZR01000001">
    <property type="protein sequence ID" value="GFP74651.1"/>
    <property type="molecule type" value="Genomic_DNA"/>
</dbReference>
<evidence type="ECO:0000256" key="3">
    <source>
        <dbReference type="ARBA" id="ARBA00023163"/>
    </source>
</evidence>
<comment type="caution">
    <text evidence="5">The sequence shown here is derived from an EMBL/GenBank/DDBJ whole genome shotgun (WGS) entry which is preliminary data.</text>
</comment>
<gene>
    <name evidence="5" type="ORF">bsdtw1_00706</name>
</gene>
<keyword evidence="3" id="KW-0804">Transcription</keyword>
<reference evidence="5 6" key="1">
    <citation type="submission" date="2020-07" db="EMBL/GenBank/DDBJ databases">
        <title>A new beta-1,3-glucan-decomposing anaerobic bacterium isolated from anoxic soil subjected to biological soil disinfestation.</title>
        <authorList>
            <person name="Ueki A."/>
            <person name="Tonouchi A."/>
        </authorList>
    </citation>
    <scope>NUCLEOTIDE SEQUENCE [LARGE SCALE GENOMIC DNA]</scope>
    <source>
        <strain evidence="5 6">TW1</strain>
    </source>
</reference>
<evidence type="ECO:0000313" key="6">
    <source>
        <dbReference type="Proteomes" id="UP000580568"/>
    </source>
</evidence>
<dbReference type="InterPro" id="IPR018060">
    <property type="entry name" value="HTH_AraC"/>
</dbReference>
<keyword evidence="6" id="KW-1185">Reference proteome</keyword>
<dbReference type="InterPro" id="IPR018062">
    <property type="entry name" value="HTH_AraC-typ_CS"/>
</dbReference>
<dbReference type="RefSeq" id="WP_183276202.1">
    <property type="nucleotide sequence ID" value="NZ_BLZR01000001.1"/>
</dbReference>
<dbReference type="PROSITE" id="PS00041">
    <property type="entry name" value="HTH_ARAC_FAMILY_1"/>
    <property type="match status" value="1"/>
</dbReference>
<protein>
    <submittedName>
        <fullName evidence="5">HTH-type transcriptional activator RhaR</fullName>
    </submittedName>
</protein>
<dbReference type="InterPro" id="IPR009057">
    <property type="entry name" value="Homeodomain-like_sf"/>
</dbReference>
<dbReference type="Pfam" id="PF12833">
    <property type="entry name" value="HTH_18"/>
    <property type="match status" value="1"/>
</dbReference>
<dbReference type="Proteomes" id="UP000580568">
    <property type="component" value="Unassembled WGS sequence"/>
</dbReference>
<dbReference type="PRINTS" id="PR00032">
    <property type="entry name" value="HTHARAC"/>
</dbReference>
<dbReference type="InterPro" id="IPR020449">
    <property type="entry name" value="Tscrpt_reg_AraC-type_HTH"/>
</dbReference>
<dbReference type="SUPFAM" id="SSF46689">
    <property type="entry name" value="Homeodomain-like"/>
    <property type="match status" value="2"/>
</dbReference>
<dbReference type="SMART" id="SM00342">
    <property type="entry name" value="HTH_ARAC"/>
    <property type="match status" value="1"/>
</dbReference>
<accession>A0A6V8SCU4</accession>
<organism evidence="5 6">
    <name type="scientific">Clostridium fungisolvens</name>
    <dbReference type="NCBI Taxonomy" id="1604897"/>
    <lineage>
        <taxon>Bacteria</taxon>
        <taxon>Bacillati</taxon>
        <taxon>Bacillota</taxon>
        <taxon>Clostridia</taxon>
        <taxon>Eubacteriales</taxon>
        <taxon>Clostridiaceae</taxon>
        <taxon>Clostridium</taxon>
    </lineage>
</organism>